<dbReference type="InterPro" id="IPR040911">
    <property type="entry name" value="Exostosin_GT47"/>
</dbReference>
<feature type="domain" description="Exostosin GT47" evidence="5">
    <location>
        <begin position="2"/>
        <end position="265"/>
    </location>
</feature>
<reference evidence="6" key="1">
    <citation type="submission" date="2016-03" db="EMBL/GenBank/DDBJ databases">
        <title>Mechanisms controlling the formation of the plant cell surface in tip-growing cells are functionally conserved among land plants.</title>
        <authorList>
            <person name="Honkanen S."/>
            <person name="Jones V.A."/>
            <person name="Morieri G."/>
            <person name="Champion C."/>
            <person name="Hetherington A.J."/>
            <person name="Kelly S."/>
            <person name="Saint-Marcoux D."/>
            <person name="Proust H."/>
            <person name="Prescott H."/>
            <person name="Dolan L."/>
        </authorList>
    </citation>
    <scope>NUCLEOTIDE SEQUENCE [LARGE SCALE GENOMIC DNA]</scope>
    <source>
        <tissue evidence="6">Whole gametophyte</tissue>
    </source>
</reference>
<dbReference type="Pfam" id="PF03016">
    <property type="entry name" value="Exostosin_GT47"/>
    <property type="match status" value="1"/>
</dbReference>
<keyword evidence="4" id="KW-0333">Golgi apparatus</keyword>
<dbReference type="PANTHER" id="PTHR11062:SF282">
    <property type="entry name" value="XYLOGLUCAN GALACTOSYLTRANSFERASE GT11-RELATED"/>
    <property type="match status" value="1"/>
</dbReference>
<comment type="similarity">
    <text evidence="2">Belongs to the glycosyltransferase 47 family.</text>
</comment>
<dbReference type="InterPro" id="IPR004263">
    <property type="entry name" value="Exostosin"/>
</dbReference>
<proteinExistence type="inferred from homology"/>
<evidence type="ECO:0000313" key="7">
    <source>
        <dbReference type="Proteomes" id="UP000077202"/>
    </source>
</evidence>
<evidence type="ECO:0000256" key="2">
    <source>
        <dbReference type="ARBA" id="ARBA00010271"/>
    </source>
</evidence>
<gene>
    <name evidence="6" type="ORF">AXG93_206s1000</name>
</gene>
<evidence type="ECO:0000259" key="5">
    <source>
        <dbReference type="Pfam" id="PF03016"/>
    </source>
</evidence>
<keyword evidence="3" id="KW-0812">Transmembrane</keyword>
<evidence type="ECO:0000256" key="3">
    <source>
        <dbReference type="ARBA" id="ARBA00022968"/>
    </source>
</evidence>
<evidence type="ECO:0000256" key="1">
    <source>
        <dbReference type="ARBA" id="ARBA00004323"/>
    </source>
</evidence>
<dbReference type="GO" id="GO:0016757">
    <property type="term" value="F:glycosyltransferase activity"/>
    <property type="evidence" value="ECO:0007669"/>
    <property type="project" value="InterPro"/>
</dbReference>
<keyword evidence="7" id="KW-1185">Reference proteome</keyword>
<comment type="subcellular location">
    <subcellularLocation>
        <location evidence="1">Golgi apparatus membrane</location>
        <topology evidence="1">Single-pass type II membrane protein</topology>
    </subcellularLocation>
</comment>
<protein>
    <recommendedName>
        <fullName evidence="5">Exostosin GT47 domain-containing protein</fullName>
    </recommendedName>
</protein>
<sequence>MFYVPFYAGMDLSYSMTHRSVKKEAHYVELLTWLREQYFFTRRGGLDHFITLGRIALDFRRPRGDSWGTQMLLHPEFQNMVKLTVERDGGTPAFSKNEIAIPYPTYYHARSDRQVEDVVSWALQSHQRSVFVALAGIRKQRLGGIREKLMRDCESDGRCTLLICEGHEGVNQTDLDTRYPGNLPIAGHNLHTSCNYPSAPLDTFHRSQFCLQPPGDSPTRRSFFDALVAGCIPVIFKPTAAWTQYISFLPENGESFSILIPFSKLRKDNVIDMLTRIPQTQIVAMRAKIGELLPRILYAHVARKYPSTSGANGTVMENPDAFDLALVEVHNLMKRNEGK</sequence>
<dbReference type="Proteomes" id="UP000077202">
    <property type="component" value="Unassembled WGS sequence"/>
</dbReference>
<dbReference type="GO" id="GO:0000139">
    <property type="term" value="C:Golgi membrane"/>
    <property type="evidence" value="ECO:0007669"/>
    <property type="project" value="UniProtKB-SubCell"/>
</dbReference>
<keyword evidence="3" id="KW-0735">Signal-anchor</keyword>
<dbReference type="PANTHER" id="PTHR11062">
    <property type="entry name" value="EXOSTOSIN HEPARAN SULFATE GLYCOSYLTRANSFERASE -RELATED"/>
    <property type="match status" value="1"/>
</dbReference>
<dbReference type="AlphaFoldDB" id="A0A176VZB4"/>
<dbReference type="EMBL" id="LVLJ01002233">
    <property type="protein sequence ID" value="OAE26168.1"/>
    <property type="molecule type" value="Genomic_DNA"/>
</dbReference>
<comment type="caution">
    <text evidence="6">The sequence shown here is derived from an EMBL/GenBank/DDBJ whole genome shotgun (WGS) entry which is preliminary data.</text>
</comment>
<name>A0A176VZB4_MARPO</name>
<evidence type="ECO:0000256" key="4">
    <source>
        <dbReference type="ARBA" id="ARBA00023034"/>
    </source>
</evidence>
<organism evidence="6 7">
    <name type="scientific">Marchantia polymorpha subsp. ruderalis</name>
    <dbReference type="NCBI Taxonomy" id="1480154"/>
    <lineage>
        <taxon>Eukaryota</taxon>
        <taxon>Viridiplantae</taxon>
        <taxon>Streptophyta</taxon>
        <taxon>Embryophyta</taxon>
        <taxon>Marchantiophyta</taxon>
        <taxon>Marchantiopsida</taxon>
        <taxon>Marchantiidae</taxon>
        <taxon>Marchantiales</taxon>
        <taxon>Marchantiaceae</taxon>
        <taxon>Marchantia</taxon>
    </lineage>
</organism>
<accession>A0A176VZB4</accession>
<evidence type="ECO:0000313" key="6">
    <source>
        <dbReference type="EMBL" id="OAE26168.1"/>
    </source>
</evidence>